<evidence type="ECO:0000259" key="3">
    <source>
        <dbReference type="Pfam" id="PF04453"/>
    </source>
</evidence>
<comment type="subunit">
    <text evidence="1">Component of the lipopolysaccharide transport and assembly complex. Interacts with LptE and LptA.</text>
</comment>
<comment type="subcellular location">
    <subcellularLocation>
        <location evidence="1">Cell outer membrane</location>
    </subcellularLocation>
</comment>
<dbReference type="InterPro" id="IPR020889">
    <property type="entry name" value="LipoPS_assembly_LptD"/>
</dbReference>
<keyword evidence="1" id="KW-0732">Signal</keyword>
<organism evidence="4 5">
    <name type="scientific">Aromatoleum anaerobium</name>
    <dbReference type="NCBI Taxonomy" id="182180"/>
    <lineage>
        <taxon>Bacteria</taxon>
        <taxon>Pseudomonadati</taxon>
        <taxon>Pseudomonadota</taxon>
        <taxon>Betaproteobacteria</taxon>
        <taxon>Rhodocyclales</taxon>
        <taxon>Rhodocyclaceae</taxon>
        <taxon>Aromatoleum</taxon>
    </lineage>
</organism>
<comment type="caution">
    <text evidence="4">The sequence shown here is derived from an EMBL/GenBank/DDBJ whole genome shotgun (WGS) entry which is preliminary data.</text>
</comment>
<feature type="compositionally biased region" description="Pro residues" evidence="2">
    <location>
        <begin position="42"/>
        <end position="52"/>
    </location>
</feature>
<dbReference type="PANTHER" id="PTHR30189">
    <property type="entry name" value="LPS-ASSEMBLY PROTEIN"/>
    <property type="match status" value="1"/>
</dbReference>
<comment type="function">
    <text evidence="1">Together with LptE, is involved in the assembly of lipopolysaccharide (LPS) at the surface of the outer membrane.</text>
</comment>
<feature type="domain" description="LptD C-terminal" evidence="3">
    <location>
        <begin position="343"/>
        <end position="703"/>
    </location>
</feature>
<name>A0ABX1PQA3_9RHOO</name>
<keyword evidence="5" id="KW-1185">Reference proteome</keyword>
<evidence type="ECO:0000313" key="4">
    <source>
        <dbReference type="EMBL" id="NMG26586.1"/>
    </source>
</evidence>
<accession>A0ABX1PQA3</accession>
<dbReference type="Pfam" id="PF04453">
    <property type="entry name" value="LptD"/>
    <property type="match status" value="1"/>
</dbReference>
<dbReference type="HAMAP" id="MF_01411">
    <property type="entry name" value="LPS_assembly_LptD"/>
    <property type="match status" value="1"/>
</dbReference>
<dbReference type="EMBL" id="WTVG01000078">
    <property type="protein sequence ID" value="NMG26586.1"/>
    <property type="molecule type" value="Genomic_DNA"/>
</dbReference>
<reference evidence="4" key="1">
    <citation type="submission" date="2019-12" db="EMBL/GenBank/DDBJ databases">
        <title>Comparative genomics gives insights into the taxonomy of the Azoarcus-Aromatoleum group and reveals separate origins of nif in the plant-associated Azoarcus and non-plant-associated Aromatoleum sub-groups.</title>
        <authorList>
            <person name="Lafos M."/>
            <person name="Maluk M."/>
            <person name="Batista M."/>
            <person name="Junghare M."/>
            <person name="Carmona M."/>
            <person name="Faoro H."/>
            <person name="Cruz L.M."/>
            <person name="Battistoni F."/>
            <person name="De Souza E."/>
            <person name="Pedrosa F."/>
            <person name="Chen W.-M."/>
            <person name="Poole P.S."/>
            <person name="Dixon R.A."/>
            <person name="James E.K."/>
        </authorList>
    </citation>
    <scope>NUCLEOTIDE SEQUENCE</scope>
    <source>
        <strain evidence="4">LuFRes1</strain>
    </source>
</reference>
<keyword evidence="1" id="KW-0998">Cell outer membrane</keyword>
<comment type="caution">
    <text evidence="1">Lacks conserved residue(s) required for the propagation of feature annotation.</text>
</comment>
<dbReference type="Proteomes" id="UP000615989">
    <property type="component" value="Unassembled WGS sequence"/>
</dbReference>
<protein>
    <recommendedName>
        <fullName evidence="1">LPS-assembly protein LptD</fullName>
    </recommendedName>
</protein>
<evidence type="ECO:0000313" key="5">
    <source>
        <dbReference type="Proteomes" id="UP000615989"/>
    </source>
</evidence>
<dbReference type="InterPro" id="IPR007543">
    <property type="entry name" value="LptD_C"/>
</dbReference>
<evidence type="ECO:0000256" key="2">
    <source>
        <dbReference type="SAM" id="MobiDB-lite"/>
    </source>
</evidence>
<dbReference type="InterPro" id="IPR050218">
    <property type="entry name" value="LptD"/>
</dbReference>
<evidence type="ECO:0000256" key="1">
    <source>
        <dbReference type="HAMAP-Rule" id="MF_01411"/>
    </source>
</evidence>
<sequence length="794" mass="87773">MCCFSGGAAAAGLPPLVVSPDLVKSRPERPAGQAPARSPDTLPLPAPSPAPTKPSTTPGSLPTAVPPPAGIPAEPAAGAAAAESAPIAAGATDIRAQQIRGTRAVELVAEGNAELRRDGILLSADRLTYSELTDEARAEGNVLLAQGTDRVEGPRANLKIAEQVGEFEAPQYRFSRRSDPVPGEPVREISGSGQADVMRFEGENHYRLENATWSTCQADDPDWYIKARDLELDYDREVGVVRGGSVIFQDVPIFWWPWAEFPLVGQRQSGFLSPTVGVSNKAGVDISAPYYWNLAPNYDATFAPRFMGRRGVQLGGEFRYLTPGYRGESRVEWLPRDAVTGEERALGSVQHQQRITPNLYGSLDLNAVSDDQYFEDLSSRLSVASQVNLLREGRLSYVASDWWSASALVQSYQTLSGEDPYRRLPQLLLNANRQDLPAGTVFGFRGEYVQFEHADSRKPEGSRFTLYPQLSLPFERPGYYVTPKIGVHHTQYALDRDLTGESRSITRSLPIFTLDSGLNFERDTTLFARDYLQTLEPRIYYVRTPYRNQDDIPVFDTARFDFGFAQIFSENLYAGGDRIADADQVTAAVTSRLIDPGSGAERMRATLGQRYYFDDQRVTLPGEPRRSGRRADMLAAFSGRVTTSSSIDSAWQYNPRDQLTERFNFTVRYQPEFAKALNLGYRYSREVLQDLDLSGQWPLGGGWYGVARVTRSLKENRITETIAGVEYDGGCWVVRSAVHRFATNPDDVTEALFLQLELNGLASVGSSPVNLLKRSVAGYGKINEPVSDRVFGAY</sequence>
<feature type="region of interest" description="Disordered" evidence="2">
    <location>
        <begin position="19"/>
        <end position="78"/>
    </location>
</feature>
<gene>
    <name evidence="1 4" type="primary">lptD</name>
    <name evidence="4" type="ORF">GO606_18100</name>
</gene>
<dbReference type="PANTHER" id="PTHR30189:SF1">
    <property type="entry name" value="LPS-ASSEMBLY PROTEIN LPTD"/>
    <property type="match status" value="1"/>
</dbReference>
<keyword evidence="1" id="KW-0472">Membrane</keyword>
<proteinExistence type="inferred from homology"/>
<comment type="similarity">
    <text evidence="1">Belongs to the LptD family.</text>
</comment>